<feature type="domain" description="Cyclin N-terminal" evidence="3">
    <location>
        <begin position="55"/>
        <end position="168"/>
    </location>
</feature>
<feature type="compositionally biased region" description="Polar residues" evidence="2">
    <location>
        <begin position="320"/>
        <end position="335"/>
    </location>
</feature>
<feature type="compositionally biased region" description="Basic and acidic residues" evidence="2">
    <location>
        <begin position="406"/>
        <end position="442"/>
    </location>
</feature>
<dbReference type="EMBL" id="ML992671">
    <property type="protein sequence ID" value="KAF2213195.1"/>
    <property type="molecule type" value="Genomic_DNA"/>
</dbReference>
<gene>
    <name evidence="4" type="ORF">CERZMDRAFT_67435</name>
</gene>
<dbReference type="InterPro" id="IPR043198">
    <property type="entry name" value="Cyclin/Ssn8"/>
</dbReference>
<feature type="compositionally biased region" description="Polar residues" evidence="2">
    <location>
        <begin position="353"/>
        <end position="367"/>
    </location>
</feature>
<dbReference type="InterPro" id="IPR036915">
    <property type="entry name" value="Cyclin-like_sf"/>
</dbReference>
<dbReference type="GO" id="GO:0006357">
    <property type="term" value="P:regulation of transcription by RNA polymerase II"/>
    <property type="evidence" value="ECO:0007669"/>
    <property type="project" value="InterPro"/>
</dbReference>
<accession>A0A6A6FID8</accession>
<dbReference type="Proteomes" id="UP000799539">
    <property type="component" value="Unassembled WGS sequence"/>
</dbReference>
<keyword evidence="5" id="KW-1185">Reference proteome</keyword>
<sequence>MGATKRMSNGEAKVVGPHPSTIRVSASYITQAAIDKRLSSDGLDAQERGLAEAREDTVRLQGVAWLDNVRRALQLPVKTFTTAVVYYHKFRLAHPKEDYQWVDAAAASLLTSCKNEDTLKKSRDILAAAYNMKHPNTHEQVGADDPVFEVQSRMVIGMERLILESGGFDFRSRAPHHTLVKIGKSLPQSPDLKEVSQLAWTVLTDLHRTFAPLKQTSSTLALASLELAAHFTAAQSEDHTCLLRESLQNLDLRKWHTTREEVMETLLDALDLYTHNTTSTVLGTKYSLDDLLRIRLALNKECSDSNLPRYTMIQPPPSPDNTNGTSNTLRVSNGHPTPVSPPQPSVQAPQPVNAYTATSQHTPQTDGTLRFMLNPQRATEERTEVSRYYAEEWEEYEEEIEVPLPEAERPRDRDRDRPYDDRRHNDRDRYDSRRDRDDRDRTVAGGSRRYYDEDRRRDRR</sequence>
<organism evidence="4 5">
    <name type="scientific">Cercospora zeae-maydis SCOH1-5</name>
    <dbReference type="NCBI Taxonomy" id="717836"/>
    <lineage>
        <taxon>Eukaryota</taxon>
        <taxon>Fungi</taxon>
        <taxon>Dikarya</taxon>
        <taxon>Ascomycota</taxon>
        <taxon>Pezizomycotina</taxon>
        <taxon>Dothideomycetes</taxon>
        <taxon>Dothideomycetidae</taxon>
        <taxon>Mycosphaerellales</taxon>
        <taxon>Mycosphaerellaceae</taxon>
        <taxon>Cercospora</taxon>
    </lineage>
</organism>
<evidence type="ECO:0000313" key="4">
    <source>
        <dbReference type="EMBL" id="KAF2213195.1"/>
    </source>
</evidence>
<evidence type="ECO:0000256" key="2">
    <source>
        <dbReference type="SAM" id="MobiDB-lite"/>
    </source>
</evidence>
<dbReference type="SUPFAM" id="SSF47954">
    <property type="entry name" value="Cyclin-like"/>
    <property type="match status" value="2"/>
</dbReference>
<evidence type="ECO:0000256" key="1">
    <source>
        <dbReference type="ARBA" id="ARBA00014912"/>
    </source>
</evidence>
<feature type="region of interest" description="Disordered" evidence="2">
    <location>
        <begin position="306"/>
        <end position="460"/>
    </location>
</feature>
<proteinExistence type="predicted"/>
<feature type="compositionally biased region" description="Acidic residues" evidence="2">
    <location>
        <begin position="391"/>
        <end position="401"/>
    </location>
</feature>
<dbReference type="AlphaFoldDB" id="A0A6A6FID8"/>
<protein>
    <recommendedName>
        <fullName evidence="1">RNA polymerase II holoenzyme cyclin-like subunit</fullName>
    </recommendedName>
</protein>
<evidence type="ECO:0000313" key="5">
    <source>
        <dbReference type="Proteomes" id="UP000799539"/>
    </source>
</evidence>
<dbReference type="GO" id="GO:0016538">
    <property type="term" value="F:cyclin-dependent protein serine/threonine kinase regulator activity"/>
    <property type="evidence" value="ECO:0007669"/>
    <property type="project" value="InterPro"/>
</dbReference>
<dbReference type="Pfam" id="PF00134">
    <property type="entry name" value="Cyclin_N"/>
    <property type="match status" value="1"/>
</dbReference>
<dbReference type="OrthoDB" id="4951845at2759"/>
<name>A0A6A6FID8_9PEZI</name>
<dbReference type="InterPro" id="IPR006671">
    <property type="entry name" value="Cyclin_N"/>
</dbReference>
<reference evidence="4" key="1">
    <citation type="journal article" date="2020" name="Stud. Mycol.">
        <title>101 Dothideomycetes genomes: a test case for predicting lifestyles and emergence of pathogens.</title>
        <authorList>
            <person name="Haridas S."/>
            <person name="Albert R."/>
            <person name="Binder M."/>
            <person name="Bloem J."/>
            <person name="Labutti K."/>
            <person name="Salamov A."/>
            <person name="Andreopoulos B."/>
            <person name="Baker S."/>
            <person name="Barry K."/>
            <person name="Bills G."/>
            <person name="Bluhm B."/>
            <person name="Cannon C."/>
            <person name="Castanera R."/>
            <person name="Culley D."/>
            <person name="Daum C."/>
            <person name="Ezra D."/>
            <person name="Gonzalez J."/>
            <person name="Henrissat B."/>
            <person name="Kuo A."/>
            <person name="Liang C."/>
            <person name="Lipzen A."/>
            <person name="Lutzoni F."/>
            <person name="Magnuson J."/>
            <person name="Mondo S."/>
            <person name="Nolan M."/>
            <person name="Ohm R."/>
            <person name="Pangilinan J."/>
            <person name="Park H.-J."/>
            <person name="Ramirez L."/>
            <person name="Alfaro M."/>
            <person name="Sun H."/>
            <person name="Tritt A."/>
            <person name="Yoshinaga Y."/>
            <person name="Zwiers L.-H."/>
            <person name="Turgeon B."/>
            <person name="Goodwin S."/>
            <person name="Spatafora J."/>
            <person name="Crous P."/>
            <person name="Grigoriev I."/>
        </authorList>
    </citation>
    <scope>NUCLEOTIDE SEQUENCE</scope>
    <source>
        <strain evidence="4">SCOH1-5</strain>
    </source>
</reference>
<dbReference type="PANTHER" id="PTHR10026">
    <property type="entry name" value="CYCLIN"/>
    <property type="match status" value="1"/>
</dbReference>
<feature type="compositionally biased region" description="Basic and acidic residues" evidence="2">
    <location>
        <begin position="449"/>
        <end position="460"/>
    </location>
</feature>
<evidence type="ECO:0000259" key="3">
    <source>
        <dbReference type="Pfam" id="PF00134"/>
    </source>
</evidence>
<dbReference type="Gene3D" id="1.10.472.10">
    <property type="entry name" value="Cyclin-like"/>
    <property type="match status" value="2"/>
</dbReference>